<dbReference type="PANTHER" id="PTHR47447">
    <property type="entry name" value="OS03G0856100 PROTEIN"/>
    <property type="match status" value="1"/>
</dbReference>
<evidence type="ECO:0000313" key="7">
    <source>
        <dbReference type="Proteomes" id="UP001152797"/>
    </source>
</evidence>
<reference evidence="4" key="1">
    <citation type="submission" date="2022-10" db="EMBL/GenBank/DDBJ databases">
        <authorList>
            <person name="Chen Y."/>
            <person name="Dougan E. K."/>
            <person name="Chan C."/>
            <person name="Rhodes N."/>
            <person name="Thang M."/>
        </authorList>
    </citation>
    <scope>NUCLEOTIDE SEQUENCE</scope>
</reference>
<dbReference type="OrthoDB" id="444548at2759"/>
<dbReference type="EMBL" id="CAMXCT010000227">
    <property type="protein sequence ID" value="CAI3975865.1"/>
    <property type="molecule type" value="Genomic_DNA"/>
</dbReference>
<name>A0A9P1BNG7_9DINO</name>
<gene>
    <name evidence="4" type="ORF">C1SCF055_LOCUS4141</name>
</gene>
<feature type="repeat" description="PPR" evidence="2">
    <location>
        <begin position="10"/>
        <end position="44"/>
    </location>
</feature>
<comment type="caution">
    <text evidence="4">The sequence shown here is derived from an EMBL/GenBank/DDBJ whole genome shotgun (WGS) entry which is preliminary data.</text>
</comment>
<keyword evidence="1" id="KW-0677">Repeat</keyword>
<evidence type="ECO:0000256" key="2">
    <source>
        <dbReference type="PROSITE-ProRule" id="PRU00708"/>
    </source>
</evidence>
<feature type="domain" description="Smr" evidence="3">
    <location>
        <begin position="125"/>
        <end position="204"/>
    </location>
</feature>
<dbReference type="Gene3D" id="1.25.40.10">
    <property type="entry name" value="Tetratricopeptide repeat domain"/>
    <property type="match status" value="1"/>
</dbReference>
<evidence type="ECO:0000259" key="3">
    <source>
        <dbReference type="SMART" id="SM00463"/>
    </source>
</evidence>
<dbReference type="Pfam" id="PF01713">
    <property type="entry name" value="Smr"/>
    <property type="match status" value="1"/>
</dbReference>
<dbReference type="SMART" id="SM00463">
    <property type="entry name" value="SMR"/>
    <property type="match status" value="1"/>
</dbReference>
<dbReference type="Pfam" id="PF13041">
    <property type="entry name" value="PPR_2"/>
    <property type="match status" value="1"/>
</dbReference>
<dbReference type="PANTHER" id="PTHR47447:SF17">
    <property type="entry name" value="OS12G0638900 PROTEIN"/>
    <property type="match status" value="1"/>
</dbReference>
<dbReference type="InterPro" id="IPR011990">
    <property type="entry name" value="TPR-like_helical_dom_sf"/>
</dbReference>
<dbReference type="EMBL" id="CAMXCT020000227">
    <property type="protein sequence ID" value="CAL1129240.1"/>
    <property type="molecule type" value="Genomic_DNA"/>
</dbReference>
<evidence type="ECO:0000313" key="6">
    <source>
        <dbReference type="EMBL" id="CAL4763177.1"/>
    </source>
</evidence>
<accession>A0A9P1BNG7</accession>
<reference evidence="5" key="2">
    <citation type="submission" date="2024-04" db="EMBL/GenBank/DDBJ databases">
        <authorList>
            <person name="Chen Y."/>
            <person name="Shah S."/>
            <person name="Dougan E. K."/>
            <person name="Thang M."/>
            <person name="Chan C."/>
        </authorList>
    </citation>
    <scope>NUCLEOTIDE SEQUENCE [LARGE SCALE GENOMIC DNA]</scope>
</reference>
<sequence>QEACKEGHANHVSFNATITACERGSRWTLALQLLQEMRSRGVVPDTGSYGALLTALGRGSGPWQQAVWLLEKALEVRRQERTAMSLKELMERALTPIWTSGRLAEALMIYRQGKDAGVWPGDRGSRLLDLHDFAGESAQVAVCAQLLQLAKEGAGEVVIVTGRGGHSREGGVTLHPLLTHFLQELKIPVRPDPKIAGRLRVSLPEDFYGVK</sequence>
<proteinExistence type="predicted"/>
<dbReference type="SUPFAM" id="SSF160443">
    <property type="entry name" value="SMR domain-like"/>
    <property type="match status" value="1"/>
</dbReference>
<evidence type="ECO:0000256" key="1">
    <source>
        <dbReference type="ARBA" id="ARBA00022737"/>
    </source>
</evidence>
<dbReference type="InterPro" id="IPR036063">
    <property type="entry name" value="Smr_dom_sf"/>
</dbReference>
<dbReference type="PROSITE" id="PS51375">
    <property type="entry name" value="PPR"/>
    <property type="match status" value="1"/>
</dbReference>
<feature type="non-terminal residue" evidence="4">
    <location>
        <position position="1"/>
    </location>
</feature>
<dbReference type="Gene3D" id="3.30.1370.110">
    <property type="match status" value="1"/>
</dbReference>
<dbReference type="InterPro" id="IPR002625">
    <property type="entry name" value="Smr_dom"/>
</dbReference>
<evidence type="ECO:0000313" key="5">
    <source>
        <dbReference type="EMBL" id="CAL1129240.1"/>
    </source>
</evidence>
<feature type="non-terminal residue" evidence="4">
    <location>
        <position position="211"/>
    </location>
</feature>
<dbReference type="NCBIfam" id="TIGR00756">
    <property type="entry name" value="PPR"/>
    <property type="match status" value="1"/>
</dbReference>
<protein>
    <submittedName>
        <fullName evidence="6">Smr domain-containing protein</fullName>
    </submittedName>
</protein>
<keyword evidence="7" id="KW-1185">Reference proteome</keyword>
<dbReference type="AlphaFoldDB" id="A0A9P1BNG7"/>
<organism evidence="4">
    <name type="scientific">Cladocopium goreaui</name>
    <dbReference type="NCBI Taxonomy" id="2562237"/>
    <lineage>
        <taxon>Eukaryota</taxon>
        <taxon>Sar</taxon>
        <taxon>Alveolata</taxon>
        <taxon>Dinophyceae</taxon>
        <taxon>Suessiales</taxon>
        <taxon>Symbiodiniaceae</taxon>
        <taxon>Cladocopium</taxon>
    </lineage>
</organism>
<dbReference type="EMBL" id="CAMXCT030000227">
    <property type="protein sequence ID" value="CAL4763177.1"/>
    <property type="molecule type" value="Genomic_DNA"/>
</dbReference>
<evidence type="ECO:0000313" key="4">
    <source>
        <dbReference type="EMBL" id="CAI3975865.1"/>
    </source>
</evidence>
<dbReference type="InterPro" id="IPR002885">
    <property type="entry name" value="PPR_rpt"/>
</dbReference>
<dbReference type="Proteomes" id="UP001152797">
    <property type="component" value="Unassembled WGS sequence"/>
</dbReference>